<dbReference type="Gene3D" id="3.30.1330.40">
    <property type="entry name" value="RutC-like"/>
    <property type="match status" value="1"/>
</dbReference>
<dbReference type="eggNOG" id="COG0251">
    <property type="taxonomic scope" value="Bacteria"/>
</dbReference>
<gene>
    <name evidence="1" type="ORF">OAN307_c10070</name>
</gene>
<proteinExistence type="predicted"/>
<dbReference type="Proteomes" id="UP000005307">
    <property type="component" value="Chromosome"/>
</dbReference>
<dbReference type="Pfam" id="PF01042">
    <property type="entry name" value="Ribonuc_L-PSP"/>
    <property type="match status" value="1"/>
</dbReference>
<reference evidence="1 2" key="1">
    <citation type="journal article" date="2013" name="PLoS ONE">
        <title>Poles Apart: Arctic and Antarctic Octadecabacter strains Share High Genome Plasticity and a New Type of Xanthorhodopsin.</title>
        <authorList>
            <person name="Vollmers J."/>
            <person name="Voget S."/>
            <person name="Dietrich S."/>
            <person name="Gollnow K."/>
            <person name="Smits M."/>
            <person name="Meyer K."/>
            <person name="Brinkhoff T."/>
            <person name="Simon M."/>
            <person name="Daniel R."/>
        </authorList>
    </citation>
    <scope>NUCLEOTIDE SEQUENCE [LARGE SCALE GENOMIC DNA]</scope>
    <source>
        <strain evidence="1 2">307</strain>
    </source>
</reference>
<keyword evidence="2" id="KW-1185">Reference proteome</keyword>
<evidence type="ECO:0000313" key="1">
    <source>
        <dbReference type="EMBL" id="AGI66722.1"/>
    </source>
</evidence>
<sequence>MIERIETGERSSKIVKHNGVAYLTGQVAEGNTIEIQVQTCLDKIDALLIKAGSSREKMLRVTVWLADMDDFAGLNAVWNAWVPSGHAPARACVNAKLARAELKVEFMVDAAYE</sequence>
<dbReference type="RefSeq" id="WP_015498765.1">
    <property type="nucleotide sequence ID" value="NC_020911.1"/>
</dbReference>
<name>M9R3B2_9RHOB</name>
<dbReference type="InterPro" id="IPR035959">
    <property type="entry name" value="RutC-like_sf"/>
</dbReference>
<dbReference type="InterPro" id="IPR006175">
    <property type="entry name" value="YjgF/YER057c/UK114"/>
</dbReference>
<organism evidence="1 2">
    <name type="scientific">Octadecabacter antarcticus 307</name>
    <dbReference type="NCBI Taxonomy" id="391626"/>
    <lineage>
        <taxon>Bacteria</taxon>
        <taxon>Pseudomonadati</taxon>
        <taxon>Pseudomonadota</taxon>
        <taxon>Alphaproteobacteria</taxon>
        <taxon>Rhodobacterales</taxon>
        <taxon>Roseobacteraceae</taxon>
        <taxon>Octadecabacter</taxon>
    </lineage>
</organism>
<dbReference type="PANTHER" id="PTHR47328">
    <property type="match status" value="1"/>
</dbReference>
<dbReference type="EMBL" id="CP003740">
    <property type="protein sequence ID" value="AGI66722.1"/>
    <property type="molecule type" value="Genomic_DNA"/>
</dbReference>
<dbReference type="PANTHER" id="PTHR47328:SF1">
    <property type="entry name" value="RUTC FAMILY PROTEIN YOAB"/>
    <property type="match status" value="1"/>
</dbReference>
<dbReference type="CDD" id="cd06150">
    <property type="entry name" value="YjgF_YER057c_UK114_like_2"/>
    <property type="match status" value="1"/>
</dbReference>
<accession>M9R3B2</accession>
<dbReference type="STRING" id="391626.OAN307_c10070"/>
<dbReference type="SUPFAM" id="SSF55298">
    <property type="entry name" value="YjgF-like"/>
    <property type="match status" value="1"/>
</dbReference>
<dbReference type="AlphaFoldDB" id="M9R3B2"/>
<dbReference type="InterPro" id="IPR035709">
    <property type="entry name" value="YoaB-like"/>
</dbReference>
<dbReference type="HOGENOM" id="CLU_100715_6_1_5"/>
<protein>
    <submittedName>
        <fullName evidence="1">Putative endoribonuclease L-PSP</fullName>
    </submittedName>
</protein>
<dbReference type="KEGG" id="oat:OAN307_c10070"/>
<dbReference type="OrthoDB" id="9803101at2"/>
<evidence type="ECO:0000313" key="2">
    <source>
        <dbReference type="Proteomes" id="UP000005307"/>
    </source>
</evidence>